<dbReference type="InterPro" id="IPR007344">
    <property type="entry name" value="GrpB/CoaE"/>
</dbReference>
<dbReference type="Pfam" id="PF13302">
    <property type="entry name" value="Acetyltransf_3"/>
    <property type="match status" value="1"/>
</dbReference>
<comment type="similarity">
    <text evidence="3">Belongs to the acetyltransferase family. RimJ subfamily.</text>
</comment>
<dbReference type="InterPro" id="IPR051531">
    <property type="entry name" value="N-acetyltransferase"/>
</dbReference>
<keyword evidence="1 5" id="KW-0808">Transferase</keyword>
<reference evidence="5" key="1">
    <citation type="journal article" date="2020" name="Stud. Mycol.">
        <title>101 Dothideomycetes genomes: a test case for predicting lifestyles and emergence of pathogens.</title>
        <authorList>
            <person name="Haridas S."/>
            <person name="Albert R."/>
            <person name="Binder M."/>
            <person name="Bloem J."/>
            <person name="Labutti K."/>
            <person name="Salamov A."/>
            <person name="Andreopoulos B."/>
            <person name="Baker S."/>
            <person name="Barry K."/>
            <person name="Bills G."/>
            <person name="Bluhm B."/>
            <person name="Cannon C."/>
            <person name="Castanera R."/>
            <person name="Culley D."/>
            <person name="Daum C."/>
            <person name="Ezra D."/>
            <person name="Gonzalez J."/>
            <person name="Henrissat B."/>
            <person name="Kuo A."/>
            <person name="Liang C."/>
            <person name="Lipzen A."/>
            <person name="Lutzoni F."/>
            <person name="Magnuson J."/>
            <person name="Mondo S."/>
            <person name="Nolan M."/>
            <person name="Ohm R."/>
            <person name="Pangilinan J."/>
            <person name="Park H.-J."/>
            <person name="Ramirez L."/>
            <person name="Alfaro M."/>
            <person name="Sun H."/>
            <person name="Tritt A."/>
            <person name="Yoshinaga Y."/>
            <person name="Zwiers L.-H."/>
            <person name="Turgeon B."/>
            <person name="Goodwin S."/>
            <person name="Spatafora J."/>
            <person name="Crous P."/>
            <person name="Grigoriev I."/>
        </authorList>
    </citation>
    <scope>NUCLEOTIDE SEQUENCE</scope>
    <source>
        <strain evidence="5">CBS 107.79</strain>
    </source>
</reference>
<dbReference type="PANTHER" id="PTHR43792">
    <property type="entry name" value="GNAT FAMILY, PUTATIVE (AFU_ORTHOLOGUE AFUA_3G00765)-RELATED-RELATED"/>
    <property type="match status" value="1"/>
</dbReference>
<protein>
    <submittedName>
        <fullName evidence="5">Acyl-CoA N-acyltransferase</fullName>
    </submittedName>
</protein>
<dbReference type="EMBL" id="ML976768">
    <property type="protein sequence ID" value="KAF1965146.1"/>
    <property type="molecule type" value="Genomic_DNA"/>
</dbReference>
<dbReference type="Proteomes" id="UP000800036">
    <property type="component" value="Unassembled WGS sequence"/>
</dbReference>
<proteinExistence type="inferred from homology"/>
<evidence type="ECO:0000259" key="4">
    <source>
        <dbReference type="PROSITE" id="PS51186"/>
    </source>
</evidence>
<feature type="domain" description="N-acetyltransferase" evidence="4">
    <location>
        <begin position="166"/>
        <end position="326"/>
    </location>
</feature>
<gene>
    <name evidence="5" type="ORF">BU23DRAFT_490361</name>
</gene>
<dbReference type="PANTHER" id="PTHR43792:SF8">
    <property type="entry name" value="[RIBOSOMAL PROTEIN US5]-ALANINE N-ACETYLTRANSFERASE"/>
    <property type="match status" value="1"/>
</dbReference>
<dbReference type="GO" id="GO:0016747">
    <property type="term" value="F:acyltransferase activity, transferring groups other than amino-acyl groups"/>
    <property type="evidence" value="ECO:0007669"/>
    <property type="project" value="InterPro"/>
</dbReference>
<evidence type="ECO:0000313" key="5">
    <source>
        <dbReference type="EMBL" id="KAF1965146.1"/>
    </source>
</evidence>
<evidence type="ECO:0000256" key="2">
    <source>
        <dbReference type="ARBA" id="ARBA00023315"/>
    </source>
</evidence>
<dbReference type="InterPro" id="IPR016181">
    <property type="entry name" value="Acyl_CoA_acyltransferase"/>
</dbReference>
<dbReference type="SUPFAM" id="SSF55729">
    <property type="entry name" value="Acyl-CoA N-acyltransferases (Nat)"/>
    <property type="match status" value="1"/>
</dbReference>
<dbReference type="SUPFAM" id="SSF81301">
    <property type="entry name" value="Nucleotidyltransferase"/>
    <property type="match status" value="1"/>
</dbReference>
<organism evidence="5 6">
    <name type="scientific">Bimuria novae-zelandiae CBS 107.79</name>
    <dbReference type="NCBI Taxonomy" id="1447943"/>
    <lineage>
        <taxon>Eukaryota</taxon>
        <taxon>Fungi</taxon>
        <taxon>Dikarya</taxon>
        <taxon>Ascomycota</taxon>
        <taxon>Pezizomycotina</taxon>
        <taxon>Dothideomycetes</taxon>
        <taxon>Pleosporomycetidae</taxon>
        <taxon>Pleosporales</taxon>
        <taxon>Massarineae</taxon>
        <taxon>Didymosphaeriaceae</taxon>
        <taxon>Bimuria</taxon>
    </lineage>
</organism>
<sequence length="326" mass="36428">MSSNAYPYDQSLPAQFLGIKLRLEALLSDVAYKSIEQIRDTSVPGLAAKPIIDVTIVVAPENVRHAIDALVSKGNFVNMGELGARGRWYLKDPELQPEKNVYVCVDGSLPTRYQPGSRDTQTQDDALRGGYAAVELELTAKGTNSMGPLEGSRKSERVSAIKTERLLLREFVEADEDPFFELESQEGVVRYQMWPPRTRAQAHDEVTKTVRNSWAVPRTHVELAVEHEGKFIGRVGANVRREGVAHVDLWFSFLPAYQGKGLAAEAMSAFIPLLGSALELEIECDPRNTGSWKLAERLGFEKFELTAKAFECKGEWVDSLVYRKRI</sequence>
<keyword evidence="6" id="KW-1185">Reference proteome</keyword>
<evidence type="ECO:0000256" key="3">
    <source>
        <dbReference type="ARBA" id="ARBA00038502"/>
    </source>
</evidence>
<keyword evidence="2 5" id="KW-0012">Acyltransferase</keyword>
<dbReference type="Pfam" id="PF04229">
    <property type="entry name" value="GrpB"/>
    <property type="match status" value="1"/>
</dbReference>
<name>A0A6A5UQE3_9PLEO</name>
<dbReference type="Gene3D" id="3.40.630.30">
    <property type="match status" value="1"/>
</dbReference>
<dbReference type="OrthoDB" id="630895at2759"/>
<dbReference type="InterPro" id="IPR043519">
    <property type="entry name" value="NT_sf"/>
</dbReference>
<accession>A0A6A5UQE3</accession>
<dbReference type="Gene3D" id="3.30.460.10">
    <property type="entry name" value="Beta Polymerase, domain 2"/>
    <property type="match status" value="1"/>
</dbReference>
<evidence type="ECO:0000256" key="1">
    <source>
        <dbReference type="ARBA" id="ARBA00022679"/>
    </source>
</evidence>
<dbReference type="InterPro" id="IPR000182">
    <property type="entry name" value="GNAT_dom"/>
</dbReference>
<dbReference type="PROSITE" id="PS51186">
    <property type="entry name" value="GNAT"/>
    <property type="match status" value="1"/>
</dbReference>
<dbReference type="AlphaFoldDB" id="A0A6A5UQE3"/>
<evidence type="ECO:0000313" key="6">
    <source>
        <dbReference type="Proteomes" id="UP000800036"/>
    </source>
</evidence>